<dbReference type="GO" id="GO:0008061">
    <property type="term" value="F:chitin binding"/>
    <property type="evidence" value="ECO:0007669"/>
    <property type="project" value="UniProtKB-KW"/>
</dbReference>
<dbReference type="AlphaFoldDB" id="A0AAD9KR45"/>
<evidence type="ECO:0000256" key="1">
    <source>
        <dbReference type="ARBA" id="ARBA00009121"/>
    </source>
</evidence>
<dbReference type="PROSITE" id="PS01095">
    <property type="entry name" value="GH18_1"/>
    <property type="match status" value="1"/>
</dbReference>
<dbReference type="PANTHER" id="PTHR11177">
    <property type="entry name" value="CHITINASE"/>
    <property type="match status" value="1"/>
</dbReference>
<dbReference type="GO" id="GO:0005576">
    <property type="term" value="C:extracellular region"/>
    <property type="evidence" value="ECO:0007669"/>
    <property type="project" value="InterPro"/>
</dbReference>
<keyword evidence="2" id="KW-0147">Chitin-binding</keyword>
<feature type="compositionally biased region" description="Low complexity" evidence="8">
    <location>
        <begin position="385"/>
        <end position="485"/>
    </location>
</feature>
<feature type="domain" description="Chitin-binding type-2" evidence="9">
    <location>
        <begin position="494"/>
        <end position="555"/>
    </location>
</feature>
<dbReference type="SUPFAM" id="SSF54556">
    <property type="entry name" value="Chitinase insertion domain"/>
    <property type="match status" value="1"/>
</dbReference>
<dbReference type="InterPro" id="IPR029070">
    <property type="entry name" value="Chitinase_insertion_sf"/>
</dbReference>
<keyword evidence="4 7" id="KW-0378">Hydrolase</keyword>
<dbReference type="InterPro" id="IPR001223">
    <property type="entry name" value="Glyco_hydro18_cat"/>
</dbReference>
<evidence type="ECO:0000259" key="10">
    <source>
        <dbReference type="PROSITE" id="PS51910"/>
    </source>
</evidence>
<organism evidence="11 12">
    <name type="scientific">Ridgeia piscesae</name>
    <name type="common">Tubeworm</name>
    <dbReference type="NCBI Taxonomy" id="27915"/>
    <lineage>
        <taxon>Eukaryota</taxon>
        <taxon>Metazoa</taxon>
        <taxon>Spiralia</taxon>
        <taxon>Lophotrochozoa</taxon>
        <taxon>Annelida</taxon>
        <taxon>Polychaeta</taxon>
        <taxon>Sedentaria</taxon>
        <taxon>Canalipalpata</taxon>
        <taxon>Sabellida</taxon>
        <taxon>Siboglinidae</taxon>
        <taxon>Ridgeia</taxon>
    </lineage>
</organism>
<dbReference type="Pfam" id="PF01607">
    <property type="entry name" value="CBM_14"/>
    <property type="match status" value="1"/>
</dbReference>
<dbReference type="Gene3D" id="3.10.50.10">
    <property type="match status" value="1"/>
</dbReference>
<evidence type="ECO:0000259" key="9">
    <source>
        <dbReference type="PROSITE" id="PS50940"/>
    </source>
</evidence>
<dbReference type="Gene3D" id="3.20.20.80">
    <property type="entry name" value="Glycosidases"/>
    <property type="match status" value="1"/>
</dbReference>
<dbReference type="InterPro" id="IPR017853">
    <property type="entry name" value="GH"/>
</dbReference>
<evidence type="ECO:0008006" key="13">
    <source>
        <dbReference type="Google" id="ProtNLM"/>
    </source>
</evidence>
<dbReference type="SUPFAM" id="SSF51445">
    <property type="entry name" value="(Trans)glycosidases"/>
    <property type="match status" value="1"/>
</dbReference>
<comment type="caution">
    <text evidence="11">The sequence shown here is derived from an EMBL/GenBank/DDBJ whole genome shotgun (WGS) entry which is preliminary data.</text>
</comment>
<keyword evidence="12" id="KW-1185">Reference proteome</keyword>
<evidence type="ECO:0000256" key="7">
    <source>
        <dbReference type="RuleBase" id="RU000489"/>
    </source>
</evidence>
<dbReference type="InterPro" id="IPR011583">
    <property type="entry name" value="Chitinase_II/V-like_cat"/>
</dbReference>
<name>A0AAD9KR45_RIDPI</name>
<dbReference type="InterPro" id="IPR036508">
    <property type="entry name" value="Chitin-bd_dom_sf"/>
</dbReference>
<evidence type="ECO:0000313" key="11">
    <source>
        <dbReference type="EMBL" id="KAK2175757.1"/>
    </source>
</evidence>
<dbReference type="EMBL" id="JAODUO010000709">
    <property type="protein sequence ID" value="KAK2175757.1"/>
    <property type="molecule type" value="Genomic_DNA"/>
</dbReference>
<evidence type="ECO:0000256" key="3">
    <source>
        <dbReference type="ARBA" id="ARBA00022729"/>
    </source>
</evidence>
<dbReference type="SUPFAM" id="SSF57625">
    <property type="entry name" value="Invertebrate chitin-binding proteins"/>
    <property type="match status" value="1"/>
</dbReference>
<evidence type="ECO:0000256" key="2">
    <source>
        <dbReference type="ARBA" id="ARBA00022669"/>
    </source>
</evidence>
<dbReference type="FunFam" id="3.20.20.80:FF:000007">
    <property type="entry name" value="Acidic mammalian chitinase"/>
    <property type="match status" value="1"/>
</dbReference>
<dbReference type="CDD" id="cd02872">
    <property type="entry name" value="GH18_chitolectin_chitotriosidase"/>
    <property type="match status" value="1"/>
</dbReference>
<dbReference type="PANTHER" id="PTHR11177:SF317">
    <property type="entry name" value="CHITINASE 12-RELATED"/>
    <property type="match status" value="1"/>
</dbReference>
<evidence type="ECO:0000256" key="5">
    <source>
        <dbReference type="ARBA" id="ARBA00023157"/>
    </source>
</evidence>
<dbReference type="PROSITE" id="PS51910">
    <property type="entry name" value="GH18_2"/>
    <property type="match status" value="1"/>
</dbReference>
<keyword evidence="5" id="KW-1015">Disulfide bond</keyword>
<dbReference type="SMART" id="SM00494">
    <property type="entry name" value="ChtBD2"/>
    <property type="match status" value="1"/>
</dbReference>
<comment type="similarity">
    <text evidence="1">Belongs to the glycosyl hydrolase 18 family. Chitinase class II subfamily.</text>
</comment>
<protein>
    <recommendedName>
        <fullName evidence="13">Chitinase</fullName>
    </recommendedName>
</protein>
<dbReference type="SMART" id="SM00636">
    <property type="entry name" value="Glyco_18"/>
    <property type="match status" value="1"/>
</dbReference>
<dbReference type="Gene3D" id="2.170.140.10">
    <property type="entry name" value="Chitin binding domain"/>
    <property type="match status" value="1"/>
</dbReference>
<dbReference type="PROSITE" id="PS50940">
    <property type="entry name" value="CHIT_BIND_II"/>
    <property type="match status" value="1"/>
</dbReference>
<sequence>MCCFVCRSGYNYKRVCYYTNWSQYRPSPAKFFPENIDASLCTHLIYAFATMSGNSLSPYEWNDESTEWSTGMYERFNNLKLSNPSLKTLLAVGGWNFGTVKMTAMLSTAANRKEFVDSTVKYLRDRNFDGLDLDFEYPGRRGSPSGDKQRFTLLVGELYVAFDLEALVTGNERLLLSAAVAAGKSNIDAAYEVDKLSEFLDFFNVMTYDYHGGWESFTGHNSPLYPRSAETGDQSLLNMAWTLDYYVSLGAPREKLVVGMATYGRAFKTVSNTQHDLGVPTAGTPPAGLYTREGGFLSYYEICGFLADPDSTRVFSTEHRVPYAYKGVTWVGYDDTSSLTEKVMWMKANGFGGWMVWSLDLDDFDNSFCDGGRYPLVSAMKTALTTPTTTTTTSPTTTTTTSPTTTTTTSPTTTTTTSPTTTTTTSPTTTTTTSPTTTTTTSPTTTTTTSPTTTTTVTTTITASPTTTTATTTTTTRPTTTTSASNGPVVDIAVNFCVGKLDGFYPNYRDCSHFYRCVYSGKTYPFTCPGGLWFDPSLNVCNWKTQIPAEYLAQC</sequence>
<dbReference type="InterPro" id="IPR050314">
    <property type="entry name" value="Glycosyl_Hydrlase_18"/>
</dbReference>
<accession>A0AAD9KR45</accession>
<dbReference type="FunFam" id="3.10.50.10:FF:000001">
    <property type="entry name" value="Chitinase 3-like 1"/>
    <property type="match status" value="1"/>
</dbReference>
<evidence type="ECO:0000256" key="8">
    <source>
        <dbReference type="SAM" id="MobiDB-lite"/>
    </source>
</evidence>
<proteinExistence type="inferred from homology"/>
<feature type="domain" description="GH18" evidence="10">
    <location>
        <begin position="12"/>
        <end position="387"/>
    </location>
</feature>
<evidence type="ECO:0000256" key="6">
    <source>
        <dbReference type="ARBA" id="ARBA00023295"/>
    </source>
</evidence>
<evidence type="ECO:0000313" key="12">
    <source>
        <dbReference type="Proteomes" id="UP001209878"/>
    </source>
</evidence>
<reference evidence="11" key="1">
    <citation type="journal article" date="2023" name="Mol. Biol. Evol.">
        <title>Third-Generation Sequencing Reveals the Adaptive Role of the Epigenome in Three Deep-Sea Polychaetes.</title>
        <authorList>
            <person name="Perez M."/>
            <person name="Aroh O."/>
            <person name="Sun Y."/>
            <person name="Lan Y."/>
            <person name="Juniper S.K."/>
            <person name="Young C.R."/>
            <person name="Angers B."/>
            <person name="Qian P.Y."/>
        </authorList>
    </citation>
    <scope>NUCLEOTIDE SEQUENCE</scope>
    <source>
        <strain evidence="11">R07B-5</strain>
    </source>
</reference>
<dbReference type="Pfam" id="PF00704">
    <property type="entry name" value="Glyco_hydro_18"/>
    <property type="match status" value="1"/>
</dbReference>
<evidence type="ECO:0000256" key="4">
    <source>
        <dbReference type="ARBA" id="ARBA00022801"/>
    </source>
</evidence>
<dbReference type="GO" id="GO:0005975">
    <property type="term" value="P:carbohydrate metabolic process"/>
    <property type="evidence" value="ECO:0007669"/>
    <property type="project" value="InterPro"/>
</dbReference>
<gene>
    <name evidence="11" type="ORF">NP493_709g00001</name>
</gene>
<dbReference type="InterPro" id="IPR001579">
    <property type="entry name" value="Glyco_hydro_18_chit_AS"/>
</dbReference>
<dbReference type="Proteomes" id="UP001209878">
    <property type="component" value="Unassembled WGS sequence"/>
</dbReference>
<keyword evidence="6 7" id="KW-0326">Glycosidase</keyword>
<feature type="region of interest" description="Disordered" evidence="8">
    <location>
        <begin position="385"/>
        <end position="486"/>
    </location>
</feature>
<keyword evidence="3" id="KW-0732">Signal</keyword>
<dbReference type="InterPro" id="IPR002557">
    <property type="entry name" value="Chitin-bd_dom"/>
</dbReference>
<dbReference type="GO" id="GO:0006032">
    <property type="term" value="P:chitin catabolic process"/>
    <property type="evidence" value="ECO:0007669"/>
    <property type="project" value="TreeGrafter"/>
</dbReference>
<dbReference type="GO" id="GO:0004568">
    <property type="term" value="F:chitinase activity"/>
    <property type="evidence" value="ECO:0007669"/>
    <property type="project" value="TreeGrafter"/>
</dbReference>